<feature type="compositionally biased region" description="Pro residues" evidence="1">
    <location>
        <begin position="353"/>
        <end position="363"/>
    </location>
</feature>
<organism evidence="2 3">
    <name type="scientific">Streptomyces orinoci</name>
    <name type="common">Streptoverticillium orinoci</name>
    <dbReference type="NCBI Taxonomy" id="67339"/>
    <lineage>
        <taxon>Bacteria</taxon>
        <taxon>Bacillati</taxon>
        <taxon>Actinomycetota</taxon>
        <taxon>Actinomycetes</taxon>
        <taxon>Kitasatosporales</taxon>
        <taxon>Streptomycetaceae</taxon>
        <taxon>Streptomyces</taxon>
    </lineage>
</organism>
<protein>
    <recommendedName>
        <fullName evidence="4">Translation initiation factor IF-2</fullName>
    </recommendedName>
</protein>
<gene>
    <name evidence="2" type="ORF">AB0L16_02455</name>
</gene>
<dbReference type="EMBL" id="JBFAUK010000002">
    <property type="protein sequence ID" value="MEV5505322.1"/>
    <property type="molecule type" value="Genomic_DNA"/>
</dbReference>
<comment type="caution">
    <text evidence="2">The sequence shown here is derived from an EMBL/GenBank/DDBJ whole genome shotgun (WGS) entry which is preliminary data.</text>
</comment>
<evidence type="ECO:0000313" key="3">
    <source>
        <dbReference type="Proteomes" id="UP001552594"/>
    </source>
</evidence>
<sequence>MQLLRPEDGIRVSYTVNPGSVFSEGLEDYLYDLGATVLSWREAKRRRFDLAVACAVHPSMRGLHAPLLVMPHGAGYNRLVTESTGDPSAPAGLSRRELMHRGKVLPEIIGVSHRDQIARLAATCREAVPHARLIGDYCLDRIRASMPRRDLYRERMGVTGGQRLVLVNSTWSEHSLLGRHPDLPLRLVAALPADEFKVALVLHPNVWARHSRHRVYERLGKAMDAGLLVLPPEEGWRAAIVASDLVVGDHGSTSFYSAALRRVVLLAATGLDELDPASPAAAFGRTAPRLDPEGDLLAQLLDADGRHKPDDLAEVVERQLGGPGEGGQLLREIMYSFLEHRDIPAPTGKWQPLPVPEPSPRQRPAPATWDVTGEIHPDGSVAVRRWPVIAELHEESRGFLAVTDQETHPLWQASAAVAARTVLDADRPPADWLAQRLADYPGLDVLVAALAEDRCLVLLRRGRVLLEAHTQRAWGEPDRRLDPVLLGAAVNLWLNEGRSAADLGRGLRLRTGPRGLRIAFTTRP</sequence>
<evidence type="ECO:0000256" key="1">
    <source>
        <dbReference type="SAM" id="MobiDB-lite"/>
    </source>
</evidence>
<evidence type="ECO:0008006" key="4">
    <source>
        <dbReference type="Google" id="ProtNLM"/>
    </source>
</evidence>
<evidence type="ECO:0000313" key="2">
    <source>
        <dbReference type="EMBL" id="MEV5505322.1"/>
    </source>
</evidence>
<dbReference type="Proteomes" id="UP001552594">
    <property type="component" value="Unassembled WGS sequence"/>
</dbReference>
<accession>A0ABV3JR08</accession>
<keyword evidence="3" id="KW-1185">Reference proteome</keyword>
<name>A0ABV3JR08_STRON</name>
<feature type="region of interest" description="Disordered" evidence="1">
    <location>
        <begin position="347"/>
        <end position="373"/>
    </location>
</feature>
<reference evidence="2 3" key="1">
    <citation type="submission" date="2024-06" db="EMBL/GenBank/DDBJ databases">
        <title>The Natural Products Discovery Center: Release of the First 8490 Sequenced Strains for Exploring Actinobacteria Biosynthetic Diversity.</title>
        <authorList>
            <person name="Kalkreuter E."/>
            <person name="Kautsar S.A."/>
            <person name="Yang D."/>
            <person name="Bader C.D."/>
            <person name="Teijaro C.N."/>
            <person name="Fluegel L."/>
            <person name="Davis C.M."/>
            <person name="Simpson J.R."/>
            <person name="Lauterbach L."/>
            <person name="Steele A.D."/>
            <person name="Gui C."/>
            <person name="Meng S."/>
            <person name="Li G."/>
            <person name="Viehrig K."/>
            <person name="Ye F."/>
            <person name="Su P."/>
            <person name="Kiefer A.F."/>
            <person name="Nichols A."/>
            <person name="Cepeda A.J."/>
            <person name="Yan W."/>
            <person name="Fan B."/>
            <person name="Jiang Y."/>
            <person name="Adhikari A."/>
            <person name="Zheng C.-J."/>
            <person name="Schuster L."/>
            <person name="Cowan T.M."/>
            <person name="Smanski M.J."/>
            <person name="Chevrette M.G."/>
            <person name="De Carvalho L.P.S."/>
            <person name="Shen B."/>
        </authorList>
    </citation>
    <scope>NUCLEOTIDE SEQUENCE [LARGE SCALE GENOMIC DNA]</scope>
    <source>
        <strain evidence="2 3">NPDC052347</strain>
    </source>
</reference>
<proteinExistence type="predicted"/>